<evidence type="ECO:0000256" key="4">
    <source>
        <dbReference type="ARBA" id="ARBA00022989"/>
    </source>
</evidence>
<keyword evidence="5" id="KW-0472">Membrane</keyword>
<gene>
    <name evidence="9" type="ORF">Vafri_21023</name>
</gene>
<dbReference type="PANTHER" id="PTHR11920">
    <property type="entry name" value="GUANYLYL CYCLASE"/>
    <property type="match status" value="1"/>
</dbReference>
<dbReference type="GO" id="GO:0005886">
    <property type="term" value="C:plasma membrane"/>
    <property type="evidence" value="ECO:0007669"/>
    <property type="project" value="TreeGrafter"/>
</dbReference>
<feature type="non-terminal residue" evidence="9">
    <location>
        <position position="1"/>
    </location>
</feature>
<keyword evidence="4" id="KW-1133">Transmembrane helix</keyword>
<dbReference type="InterPro" id="IPR001054">
    <property type="entry name" value="A/G_cyclase"/>
</dbReference>
<accession>A0A8J4BY86</accession>
<dbReference type="SMART" id="SM00044">
    <property type="entry name" value="CYCc"/>
    <property type="match status" value="1"/>
</dbReference>
<dbReference type="Proteomes" id="UP000747399">
    <property type="component" value="Unassembled WGS sequence"/>
</dbReference>
<reference evidence="9" key="1">
    <citation type="journal article" date="2021" name="Proc. Natl. Acad. Sci. U.S.A.">
        <title>Three genomes in the algal genus Volvox reveal the fate of a haploid sex-determining region after a transition to homothallism.</title>
        <authorList>
            <person name="Yamamoto K."/>
            <person name="Hamaji T."/>
            <person name="Kawai-Toyooka H."/>
            <person name="Matsuzaki R."/>
            <person name="Takahashi F."/>
            <person name="Nishimura Y."/>
            <person name="Kawachi M."/>
            <person name="Noguchi H."/>
            <person name="Minakuchi Y."/>
            <person name="Umen J.G."/>
            <person name="Toyoda A."/>
            <person name="Nozaki H."/>
        </authorList>
    </citation>
    <scope>NUCLEOTIDE SEQUENCE</scope>
    <source>
        <strain evidence="9">NIES-3780</strain>
    </source>
</reference>
<evidence type="ECO:0000256" key="6">
    <source>
        <dbReference type="ARBA" id="ARBA00023239"/>
    </source>
</evidence>
<dbReference type="AlphaFoldDB" id="A0A8J4BY86"/>
<proteinExistence type="inferred from homology"/>
<comment type="similarity">
    <text evidence="7">Belongs to the adenylyl cyclase class-4/guanylyl cyclase family.</text>
</comment>
<feature type="domain" description="Guanylate cyclase" evidence="8">
    <location>
        <begin position="237"/>
        <end position="380"/>
    </location>
</feature>
<dbReference type="GO" id="GO:0000166">
    <property type="term" value="F:nucleotide binding"/>
    <property type="evidence" value="ECO:0007669"/>
    <property type="project" value="UniProtKB-KW"/>
</dbReference>
<evidence type="ECO:0000313" key="9">
    <source>
        <dbReference type="EMBL" id="GIL67697.1"/>
    </source>
</evidence>
<evidence type="ECO:0000313" key="10">
    <source>
        <dbReference type="Proteomes" id="UP000747399"/>
    </source>
</evidence>
<evidence type="ECO:0000256" key="3">
    <source>
        <dbReference type="ARBA" id="ARBA00022741"/>
    </source>
</evidence>
<dbReference type="GO" id="GO:0035556">
    <property type="term" value="P:intracellular signal transduction"/>
    <property type="evidence" value="ECO:0007669"/>
    <property type="project" value="InterPro"/>
</dbReference>
<keyword evidence="6 7" id="KW-0456">Lyase</keyword>
<dbReference type="GO" id="GO:0001653">
    <property type="term" value="F:peptide receptor activity"/>
    <property type="evidence" value="ECO:0007669"/>
    <property type="project" value="TreeGrafter"/>
</dbReference>
<dbReference type="PANTHER" id="PTHR11920:SF335">
    <property type="entry name" value="GUANYLATE CYCLASE"/>
    <property type="match status" value="1"/>
</dbReference>
<keyword evidence="10" id="KW-1185">Reference proteome</keyword>
<comment type="subcellular location">
    <subcellularLocation>
        <location evidence="1">Membrane</location>
    </subcellularLocation>
</comment>
<evidence type="ECO:0000256" key="1">
    <source>
        <dbReference type="ARBA" id="ARBA00004370"/>
    </source>
</evidence>
<comment type="caution">
    <text evidence="9">The sequence shown here is derived from an EMBL/GenBank/DDBJ whole genome shotgun (WGS) entry which is preliminary data.</text>
</comment>
<name>A0A8J4BY86_9CHLO</name>
<dbReference type="SUPFAM" id="SSF55073">
    <property type="entry name" value="Nucleotide cyclase"/>
    <property type="match status" value="1"/>
</dbReference>
<keyword evidence="3" id="KW-0547">Nucleotide-binding</keyword>
<evidence type="ECO:0000259" key="8">
    <source>
        <dbReference type="PROSITE" id="PS50125"/>
    </source>
</evidence>
<evidence type="ECO:0000256" key="7">
    <source>
        <dbReference type="RuleBase" id="RU000405"/>
    </source>
</evidence>
<dbReference type="GO" id="GO:0004383">
    <property type="term" value="F:guanylate cyclase activity"/>
    <property type="evidence" value="ECO:0007669"/>
    <property type="project" value="TreeGrafter"/>
</dbReference>
<dbReference type="CDD" id="cd07302">
    <property type="entry name" value="CHD"/>
    <property type="match status" value="1"/>
</dbReference>
<dbReference type="FunFam" id="3.30.70.1230:FF:000057">
    <property type="entry name" value="Guanylate cyclase"/>
    <property type="match status" value="1"/>
</dbReference>
<dbReference type="Gene3D" id="3.30.70.1230">
    <property type="entry name" value="Nucleotide cyclase"/>
    <property type="match status" value="1"/>
</dbReference>
<evidence type="ECO:0000256" key="5">
    <source>
        <dbReference type="ARBA" id="ARBA00023136"/>
    </source>
</evidence>
<dbReference type="InterPro" id="IPR050401">
    <property type="entry name" value="Cyclic_nucleotide_synthase"/>
</dbReference>
<protein>
    <recommendedName>
        <fullName evidence="8">Guanylate cyclase domain-containing protein</fullName>
    </recommendedName>
</protein>
<dbReference type="GO" id="GO:0007168">
    <property type="term" value="P:receptor guanylyl cyclase signaling pathway"/>
    <property type="evidence" value="ECO:0007669"/>
    <property type="project" value="TreeGrafter"/>
</dbReference>
<dbReference type="GO" id="GO:0004016">
    <property type="term" value="F:adenylate cyclase activity"/>
    <property type="evidence" value="ECO:0007669"/>
    <property type="project" value="TreeGrafter"/>
</dbReference>
<organism evidence="9 10">
    <name type="scientific">Volvox africanus</name>
    <dbReference type="NCBI Taxonomy" id="51714"/>
    <lineage>
        <taxon>Eukaryota</taxon>
        <taxon>Viridiplantae</taxon>
        <taxon>Chlorophyta</taxon>
        <taxon>core chlorophytes</taxon>
        <taxon>Chlorophyceae</taxon>
        <taxon>CS clade</taxon>
        <taxon>Chlamydomonadales</taxon>
        <taxon>Volvocaceae</taxon>
        <taxon>Volvox</taxon>
    </lineage>
</organism>
<dbReference type="PROSITE" id="PS00452">
    <property type="entry name" value="GUANYLATE_CYCLASE_1"/>
    <property type="match status" value="1"/>
</dbReference>
<dbReference type="EMBL" id="BNCO01000102">
    <property type="protein sequence ID" value="GIL67697.1"/>
    <property type="molecule type" value="Genomic_DNA"/>
</dbReference>
<evidence type="ECO:0000256" key="2">
    <source>
        <dbReference type="ARBA" id="ARBA00022692"/>
    </source>
</evidence>
<dbReference type="InterPro" id="IPR018297">
    <property type="entry name" value="A/G_cyclase_CS"/>
</dbReference>
<sequence>GARSRSSLSSLNSSIGRWQPYLSSSVPPGDDSVSWLDTGATQRLGGMDYSLLGPGANTLYRASAEKSLIGAGSPGPIAPLGVAGTPPQQQQQQQQGAALLTGHCHGAPAGPLSGVTFPAAVDGECSKMSSISHGQGSTAQFVRWHEVHVKPVDDPISGERVIMVIQTDVSNQVHAEEVLTRVLEAEQRLLADIFPRHVVRHMTAARNATAERQRKGLQLLRHIQDPAALATSHECITVLFADIKGFTEMCKEVAPATVMTFLNDLYTRLDSLTDVYGVYKVETIGDCYMVAGGLMARDEDGYGQAVRTQEDADPLHATRVVAFARAMLGEAARVRLPNTGRKVQMRIGIHSGPATSGVVGQKMPRFCLFGDTVNTASRMESTGRPGCIHASASTRALLKAGEEEIGWVATGGVEVKGKGRMETYLWAPQSEGATRQRRDMKQRAMVLGTLPDIREALITTCTAAEVEADAAALTATAVLTATVRTANPLTASTKAAEGDNAPYTAGTIVSATPTAVVAAAAAACIAGASAASTIGGGGSVLPIISEVTSNAGSLKSSTQQDCGQGSGTPMPSISMVAAAMTPLPHPLSTAPDYPRNGHPLGPQPGSLRDCSAGATAAATWKPLMRTYSALESVISGTISRSGSRRLTDRK</sequence>
<dbReference type="InterPro" id="IPR029787">
    <property type="entry name" value="Nucleotide_cyclase"/>
</dbReference>
<dbReference type="Pfam" id="PF00211">
    <property type="entry name" value="Guanylate_cyc"/>
    <property type="match status" value="1"/>
</dbReference>
<keyword evidence="2" id="KW-0812">Transmembrane</keyword>
<dbReference type="PROSITE" id="PS50125">
    <property type="entry name" value="GUANYLATE_CYCLASE_2"/>
    <property type="match status" value="1"/>
</dbReference>